<comment type="caution">
    <text evidence="1">The sequence shown here is derived from an EMBL/GenBank/DDBJ whole genome shotgun (WGS) entry which is preliminary data.</text>
</comment>
<evidence type="ECO:0000313" key="1">
    <source>
        <dbReference type="EMBL" id="KAF2310801.1"/>
    </source>
</evidence>
<name>A0A6A6MAN9_HEVBR</name>
<accession>A0A6A6MAN9</accession>
<protein>
    <submittedName>
        <fullName evidence="1">Uncharacterized protein</fullName>
    </submittedName>
</protein>
<organism evidence="1 2">
    <name type="scientific">Hevea brasiliensis</name>
    <name type="common">Para rubber tree</name>
    <name type="synonym">Siphonia brasiliensis</name>
    <dbReference type="NCBI Taxonomy" id="3981"/>
    <lineage>
        <taxon>Eukaryota</taxon>
        <taxon>Viridiplantae</taxon>
        <taxon>Streptophyta</taxon>
        <taxon>Embryophyta</taxon>
        <taxon>Tracheophyta</taxon>
        <taxon>Spermatophyta</taxon>
        <taxon>Magnoliopsida</taxon>
        <taxon>eudicotyledons</taxon>
        <taxon>Gunneridae</taxon>
        <taxon>Pentapetalae</taxon>
        <taxon>rosids</taxon>
        <taxon>fabids</taxon>
        <taxon>Malpighiales</taxon>
        <taxon>Euphorbiaceae</taxon>
        <taxon>Crotonoideae</taxon>
        <taxon>Micrandreae</taxon>
        <taxon>Hevea</taxon>
    </lineage>
</organism>
<dbReference type="AlphaFoldDB" id="A0A6A6MAN9"/>
<gene>
    <name evidence="1" type="ORF">GH714_017377</name>
</gene>
<evidence type="ECO:0000313" key="2">
    <source>
        <dbReference type="Proteomes" id="UP000467840"/>
    </source>
</evidence>
<reference evidence="1 2" key="1">
    <citation type="journal article" date="2020" name="Mol. Plant">
        <title>The Chromosome-Based Rubber Tree Genome Provides New Insights into Spurge Genome Evolution and Rubber Biosynthesis.</title>
        <authorList>
            <person name="Liu J."/>
            <person name="Shi C."/>
            <person name="Shi C.C."/>
            <person name="Li W."/>
            <person name="Zhang Q.J."/>
            <person name="Zhang Y."/>
            <person name="Li K."/>
            <person name="Lu H.F."/>
            <person name="Shi C."/>
            <person name="Zhu S.T."/>
            <person name="Xiao Z.Y."/>
            <person name="Nan H."/>
            <person name="Yue Y."/>
            <person name="Zhu X.G."/>
            <person name="Wu Y."/>
            <person name="Hong X.N."/>
            <person name="Fan G.Y."/>
            <person name="Tong Y."/>
            <person name="Zhang D."/>
            <person name="Mao C.L."/>
            <person name="Liu Y.L."/>
            <person name="Hao S.J."/>
            <person name="Liu W.Q."/>
            <person name="Lv M.Q."/>
            <person name="Zhang H.B."/>
            <person name="Liu Y."/>
            <person name="Hu-Tang G.R."/>
            <person name="Wang J.P."/>
            <person name="Wang J.H."/>
            <person name="Sun Y.H."/>
            <person name="Ni S.B."/>
            <person name="Chen W.B."/>
            <person name="Zhang X.C."/>
            <person name="Jiao Y.N."/>
            <person name="Eichler E.E."/>
            <person name="Li G.H."/>
            <person name="Liu X."/>
            <person name="Gao L.Z."/>
        </authorList>
    </citation>
    <scope>NUCLEOTIDE SEQUENCE [LARGE SCALE GENOMIC DNA]</scope>
    <source>
        <strain evidence="2">cv. GT1</strain>
        <tissue evidence="1">Leaf</tissue>
    </source>
</reference>
<sequence>MTESGGSSVSKRRSRSKCLRVKFKRDPEDQCENLKQKCLKMDNPADDAQKNDTNDGLLPGTCGEEKYIIIEGYKYFFGEKGLLLRTEPMDKADLEKLETHEEKRKWEKQMAREWKRIAKAALSYYNHQEVIFSFIY</sequence>
<dbReference type="Proteomes" id="UP000467840">
    <property type="component" value="Chromosome 14"/>
</dbReference>
<dbReference type="EMBL" id="JAAGAX010000006">
    <property type="protein sequence ID" value="KAF2310801.1"/>
    <property type="molecule type" value="Genomic_DNA"/>
</dbReference>
<keyword evidence="2" id="KW-1185">Reference proteome</keyword>
<proteinExistence type="predicted"/>